<dbReference type="Proteomes" id="UP000244077">
    <property type="component" value="Unassembled WGS sequence"/>
</dbReference>
<comment type="similarity">
    <text evidence="5">Belongs to the class-II pyridoxal-phosphate-dependent aminotransferase family. MalY/PatB cystathionine beta-lyase subfamily.</text>
</comment>
<keyword evidence="4 7" id="KW-0456">Lyase</keyword>
<evidence type="ECO:0000256" key="5">
    <source>
        <dbReference type="ARBA" id="ARBA00037974"/>
    </source>
</evidence>
<dbReference type="InterPro" id="IPR051798">
    <property type="entry name" value="Class-II_PLP-Dep_Aminotrans"/>
</dbReference>
<keyword evidence="8" id="KW-1185">Reference proteome</keyword>
<evidence type="ECO:0000259" key="6">
    <source>
        <dbReference type="Pfam" id="PF00155"/>
    </source>
</evidence>
<evidence type="ECO:0000256" key="1">
    <source>
        <dbReference type="ARBA" id="ARBA00001933"/>
    </source>
</evidence>
<reference evidence="7 8" key="1">
    <citation type="submission" date="2018-04" db="EMBL/GenBank/DDBJ databases">
        <title>Genomic Encyclopedia of Archaeal and Bacterial Type Strains, Phase II (KMG-II): from individual species to whole genera.</title>
        <authorList>
            <person name="Goeker M."/>
        </authorList>
    </citation>
    <scope>NUCLEOTIDE SEQUENCE [LARGE SCALE GENOMIC DNA]</scope>
    <source>
        <strain evidence="7 8">DSM 100434</strain>
    </source>
</reference>
<dbReference type="Gene3D" id="3.90.1150.10">
    <property type="entry name" value="Aspartate Aminotransferase, domain 1"/>
    <property type="match status" value="1"/>
</dbReference>
<evidence type="ECO:0000313" key="8">
    <source>
        <dbReference type="Proteomes" id="UP000244077"/>
    </source>
</evidence>
<dbReference type="InterPro" id="IPR015421">
    <property type="entry name" value="PyrdxlP-dep_Trfase_major"/>
</dbReference>
<dbReference type="GO" id="GO:0030170">
    <property type="term" value="F:pyridoxal phosphate binding"/>
    <property type="evidence" value="ECO:0007669"/>
    <property type="project" value="InterPro"/>
</dbReference>
<name>A0A2T5HUS5_9RHOB</name>
<evidence type="ECO:0000256" key="4">
    <source>
        <dbReference type="ARBA" id="ARBA00023239"/>
    </source>
</evidence>
<organism evidence="7 8">
    <name type="scientific">Celeribacter persicus</name>
    <dbReference type="NCBI Taxonomy" id="1651082"/>
    <lineage>
        <taxon>Bacteria</taxon>
        <taxon>Pseudomonadati</taxon>
        <taxon>Pseudomonadota</taxon>
        <taxon>Alphaproteobacteria</taxon>
        <taxon>Rhodobacterales</taxon>
        <taxon>Roseobacteraceae</taxon>
        <taxon>Celeribacter</taxon>
    </lineage>
</organism>
<dbReference type="EC" id="4.4.1.13" evidence="2"/>
<dbReference type="PANTHER" id="PTHR43525">
    <property type="entry name" value="PROTEIN MALY"/>
    <property type="match status" value="1"/>
</dbReference>
<protein>
    <recommendedName>
        <fullName evidence="2">cysteine-S-conjugate beta-lyase</fullName>
        <ecNumber evidence="2">4.4.1.13</ecNumber>
    </recommendedName>
</protein>
<evidence type="ECO:0000256" key="2">
    <source>
        <dbReference type="ARBA" id="ARBA00012224"/>
    </source>
</evidence>
<sequence>MNLQDDLFLDAEFLRSRRNSKWKRFPDTVVPAWIADMDLKAADVVQEAIEATVRQRDYGYPRRHAIPAERIAAEAWVGWAARRHGWEVDPADVVVATDVMQACVAALLSFSEEGDGILLPTPCYPPFRSCITDSRRRLIDCPMSETPEGFRFDFEAMEAAIDDSTRMILLCNPHNPTGRVMTVEELSAVAELAEKHDLIVFVDEIHADIVYPGFRHIPLATLSSGAAARTVTATSATKSFTTPALRLALMHFGAPALRDRFEKTIPKALMGKPAITAIDASTAAWTDGDEWFDTTMSYLGTARKTVAEAVAAMPGLSLHLPESTYLAFIDCRGLGLDRPASAHFLDTARVGFSEGEGFAKGYEGWIRLNFSTAPDILGEMLTRLRAACLETAGG</sequence>
<dbReference type="Pfam" id="PF00155">
    <property type="entry name" value="Aminotran_1_2"/>
    <property type="match status" value="1"/>
</dbReference>
<accession>A0A2T5HUS5</accession>
<keyword evidence="3" id="KW-0663">Pyridoxal phosphate</keyword>
<dbReference type="SUPFAM" id="SSF53383">
    <property type="entry name" value="PLP-dependent transferases"/>
    <property type="match status" value="1"/>
</dbReference>
<dbReference type="InterPro" id="IPR004839">
    <property type="entry name" value="Aminotransferase_I/II_large"/>
</dbReference>
<dbReference type="InterPro" id="IPR015424">
    <property type="entry name" value="PyrdxlP-dep_Trfase"/>
</dbReference>
<comment type="caution">
    <text evidence="7">The sequence shown here is derived from an EMBL/GenBank/DDBJ whole genome shotgun (WGS) entry which is preliminary data.</text>
</comment>
<feature type="domain" description="Aminotransferase class I/classII large" evidence="6">
    <location>
        <begin position="42"/>
        <end position="373"/>
    </location>
</feature>
<dbReference type="RefSeq" id="WP_107815290.1">
    <property type="nucleotide sequence ID" value="NZ_QAOH01000002.1"/>
</dbReference>
<dbReference type="Gene3D" id="3.40.640.10">
    <property type="entry name" value="Type I PLP-dependent aspartate aminotransferase-like (Major domain)"/>
    <property type="match status" value="1"/>
</dbReference>
<proteinExistence type="inferred from homology"/>
<dbReference type="InterPro" id="IPR015422">
    <property type="entry name" value="PyrdxlP-dep_Trfase_small"/>
</dbReference>
<evidence type="ECO:0000313" key="7">
    <source>
        <dbReference type="EMBL" id="PTQ75315.1"/>
    </source>
</evidence>
<evidence type="ECO:0000256" key="3">
    <source>
        <dbReference type="ARBA" id="ARBA00022898"/>
    </source>
</evidence>
<dbReference type="AlphaFoldDB" id="A0A2T5HUS5"/>
<comment type="cofactor">
    <cofactor evidence="1">
        <name>pyridoxal 5'-phosphate</name>
        <dbReference type="ChEBI" id="CHEBI:597326"/>
    </cofactor>
</comment>
<dbReference type="EMBL" id="QAOH01000002">
    <property type="protein sequence ID" value="PTQ75315.1"/>
    <property type="molecule type" value="Genomic_DNA"/>
</dbReference>
<dbReference type="PANTHER" id="PTHR43525:SF1">
    <property type="entry name" value="PROTEIN MALY"/>
    <property type="match status" value="1"/>
</dbReference>
<dbReference type="OrthoDB" id="3224382at2"/>
<dbReference type="GO" id="GO:0047804">
    <property type="term" value="F:cysteine-S-conjugate beta-lyase activity"/>
    <property type="evidence" value="ECO:0007669"/>
    <property type="project" value="UniProtKB-EC"/>
</dbReference>
<gene>
    <name evidence="7" type="ORF">C8N42_102235</name>
</gene>
<dbReference type="CDD" id="cd00609">
    <property type="entry name" value="AAT_like"/>
    <property type="match status" value="1"/>
</dbReference>